<evidence type="ECO:0000313" key="2">
    <source>
        <dbReference type="Proteomes" id="UP001162992"/>
    </source>
</evidence>
<dbReference type="Proteomes" id="UP001162992">
    <property type="component" value="Chromosome 1"/>
</dbReference>
<keyword evidence="2" id="KW-1185">Reference proteome</keyword>
<dbReference type="EMBL" id="CM055092">
    <property type="protein sequence ID" value="KAJ7570477.1"/>
    <property type="molecule type" value="Genomic_DNA"/>
</dbReference>
<protein>
    <submittedName>
        <fullName evidence="1">Uncharacterized protein</fullName>
    </submittedName>
</protein>
<accession>A0ACC2EVE4</accession>
<proteinExistence type="predicted"/>
<evidence type="ECO:0000313" key="1">
    <source>
        <dbReference type="EMBL" id="KAJ7570477.1"/>
    </source>
</evidence>
<organism evidence="1 2">
    <name type="scientific">Diphasiastrum complanatum</name>
    <name type="common">Issler's clubmoss</name>
    <name type="synonym">Lycopodium complanatum</name>
    <dbReference type="NCBI Taxonomy" id="34168"/>
    <lineage>
        <taxon>Eukaryota</taxon>
        <taxon>Viridiplantae</taxon>
        <taxon>Streptophyta</taxon>
        <taxon>Embryophyta</taxon>
        <taxon>Tracheophyta</taxon>
        <taxon>Lycopodiopsida</taxon>
        <taxon>Lycopodiales</taxon>
        <taxon>Lycopodiaceae</taxon>
        <taxon>Lycopodioideae</taxon>
        <taxon>Diphasiastrum</taxon>
    </lineage>
</organism>
<name>A0ACC2EVE4_DIPCM</name>
<comment type="caution">
    <text evidence="1">The sequence shown here is derived from an EMBL/GenBank/DDBJ whole genome shotgun (WGS) entry which is preliminary data.</text>
</comment>
<gene>
    <name evidence="1" type="ORF">O6H91_01G121600</name>
</gene>
<reference evidence="2" key="1">
    <citation type="journal article" date="2024" name="Proc. Natl. Acad. Sci. U.S.A.">
        <title>Extraordinary preservation of gene collinearity over three hundred million years revealed in homosporous lycophytes.</title>
        <authorList>
            <person name="Li C."/>
            <person name="Wickell D."/>
            <person name="Kuo L.Y."/>
            <person name="Chen X."/>
            <person name="Nie B."/>
            <person name="Liao X."/>
            <person name="Peng D."/>
            <person name="Ji J."/>
            <person name="Jenkins J."/>
            <person name="Williams M."/>
            <person name="Shu S."/>
            <person name="Plott C."/>
            <person name="Barry K."/>
            <person name="Rajasekar S."/>
            <person name="Grimwood J."/>
            <person name="Han X."/>
            <person name="Sun S."/>
            <person name="Hou Z."/>
            <person name="He W."/>
            <person name="Dai G."/>
            <person name="Sun C."/>
            <person name="Schmutz J."/>
            <person name="Leebens-Mack J.H."/>
            <person name="Li F.W."/>
            <person name="Wang L."/>
        </authorList>
    </citation>
    <scope>NUCLEOTIDE SEQUENCE [LARGE SCALE GENOMIC DNA]</scope>
    <source>
        <strain evidence="2">cv. PW_Plant_1</strain>
    </source>
</reference>
<sequence length="421" mass="46353">MISTTPREALQDNEQENVAWIGFPSCLADNYKQDLIAEDNSVLCQEANQSTIWKAGSGGSCRRRRPLPSLSLPKPGIESLLKSSGNLLSELPVPWQRSPLLSPWGSKRVCGTPPSLSPHFSCAWEEFPLNENDSEDMVLYGVLKEAARKGWAPISPGSNGSSLEAVQELPVKATCGLKPKKASNGCFKAHKEKPRHYIGVRQRPWGKFAAEIRDSKRQGARVWLGTFDTAEQAALAYDQAAHNMRGARALLNFPLRVVSGSDPPDASDPSQSSATCPNSETGSPDEAEESFAFFTPESHPHLDQLSYTNSFPNAIPQKNRSKIFKAGTKRTKTSVQKPKEKRLKVKENQSTSCSAKGSVITGCYVLRNDEPSVEGKNEREEPVVVEVDDLGPDYLEELLYSSLEELKDPFLEDFSVLGFLE</sequence>